<reference evidence="6 7" key="1">
    <citation type="submission" date="2020-05" db="EMBL/GenBank/DDBJ databases">
        <title>Horizontal transmission and recombination maintain forever young bacterial symbiont genomes.</title>
        <authorList>
            <person name="Russell S.L."/>
            <person name="Pepper-Tunick E."/>
            <person name="Svedberg J."/>
            <person name="Byrne A."/>
            <person name="Ruelas Castillo J."/>
            <person name="Vollmers C."/>
            <person name="Beinart R.A."/>
            <person name="Corbett-Detig R."/>
        </authorList>
    </citation>
    <scope>NUCLEOTIDE SEQUENCE [LARGE SCALE GENOMIC DNA]</scope>
    <source>
        <strain evidence="6">4727-3</strain>
    </source>
</reference>
<evidence type="ECO:0000256" key="4">
    <source>
        <dbReference type="ARBA" id="ARBA00023136"/>
    </source>
</evidence>
<evidence type="ECO:0000256" key="5">
    <source>
        <dbReference type="SAM" id="Phobius"/>
    </source>
</evidence>
<evidence type="ECO:0000313" key="7">
    <source>
        <dbReference type="Proteomes" id="UP000537890"/>
    </source>
</evidence>
<comment type="caution">
    <text evidence="6">The sequence shown here is derived from an EMBL/GenBank/DDBJ whole genome shotgun (WGS) entry which is preliminary data.</text>
</comment>
<keyword evidence="3 5" id="KW-1133">Transmembrane helix</keyword>
<evidence type="ECO:0000256" key="3">
    <source>
        <dbReference type="ARBA" id="ARBA00022989"/>
    </source>
</evidence>
<evidence type="ECO:0000256" key="1">
    <source>
        <dbReference type="ARBA" id="ARBA00004141"/>
    </source>
</evidence>
<organism evidence="6 7">
    <name type="scientific">Candidatus Methanofishera endochildressiae</name>
    <dbReference type="NCBI Taxonomy" id="2738884"/>
    <lineage>
        <taxon>Bacteria</taxon>
        <taxon>Pseudomonadati</taxon>
        <taxon>Pseudomonadota</taxon>
        <taxon>Gammaproteobacteria</taxon>
        <taxon>Candidatus Methanofishera</taxon>
    </lineage>
</organism>
<comment type="subcellular location">
    <subcellularLocation>
        <location evidence="1">Membrane</location>
        <topology evidence="1">Multi-pass membrane protein</topology>
    </subcellularLocation>
</comment>
<name>A0A7Z0SCP3_9GAMM</name>
<keyword evidence="4 5" id="KW-0472">Membrane</keyword>
<dbReference type="InterPro" id="IPR059112">
    <property type="entry name" value="CysZ/EI24"/>
</dbReference>
<dbReference type="Proteomes" id="UP000537890">
    <property type="component" value="Unassembled WGS sequence"/>
</dbReference>
<proteinExistence type="predicted"/>
<feature type="transmembrane region" description="Helical" evidence="5">
    <location>
        <begin position="35"/>
        <end position="55"/>
    </location>
</feature>
<dbReference type="AlphaFoldDB" id="A0A7Z0SCP3"/>
<evidence type="ECO:0000313" key="6">
    <source>
        <dbReference type="EMBL" id="NYT46778.1"/>
    </source>
</evidence>
<gene>
    <name evidence="6" type="ORF">H0A75_03170</name>
</gene>
<evidence type="ECO:0000256" key="2">
    <source>
        <dbReference type="ARBA" id="ARBA00022692"/>
    </source>
</evidence>
<accession>A0A7Z0SCP3</accession>
<dbReference type="Pfam" id="PF07264">
    <property type="entry name" value="EI24"/>
    <property type="match status" value="1"/>
</dbReference>
<keyword evidence="2 5" id="KW-0812">Transmembrane</keyword>
<sequence>MNIVFNKKAGANPLLAVQSLAQGAPLLGHKKLRKYVLIPIAVNLILFSSMLYLGYHYIGVLIAQFIPAWLQWLDWLIYLTRVLSVFVCGFYFCAIASI</sequence>
<protein>
    <submittedName>
        <fullName evidence="6">Uncharacterized protein</fullName>
    </submittedName>
</protein>
<feature type="transmembrane region" description="Helical" evidence="5">
    <location>
        <begin position="75"/>
        <end position="96"/>
    </location>
</feature>
<dbReference type="EMBL" id="JACCHS010000039">
    <property type="protein sequence ID" value="NYT46778.1"/>
    <property type="molecule type" value="Genomic_DNA"/>
</dbReference>